<reference evidence="2 3" key="1">
    <citation type="journal article" date="2019" name="Emerg. Microbes Infect.">
        <title>Comprehensive subspecies identification of 175 nontuberculous mycobacteria species based on 7547 genomic profiles.</title>
        <authorList>
            <person name="Matsumoto Y."/>
            <person name="Kinjo T."/>
            <person name="Motooka D."/>
            <person name="Nabeya D."/>
            <person name="Jung N."/>
            <person name="Uechi K."/>
            <person name="Horii T."/>
            <person name="Iida T."/>
            <person name="Fujita J."/>
            <person name="Nakamura S."/>
        </authorList>
    </citation>
    <scope>NUCLEOTIDE SEQUENCE [LARGE SCALE GENOMIC DNA]</scope>
    <source>
        <strain evidence="2 3">JCM 18538</strain>
        <plasmid evidence="2">pJCM18538</plasmid>
    </source>
</reference>
<feature type="domain" description="VOC" evidence="1">
    <location>
        <begin position="3"/>
        <end position="137"/>
    </location>
</feature>
<dbReference type="Gene3D" id="3.10.180.10">
    <property type="entry name" value="2,3-Dihydroxybiphenyl 1,2-Dioxygenase, domain 1"/>
    <property type="match status" value="1"/>
</dbReference>
<gene>
    <name evidence="2" type="ORF">MARA_02170</name>
</gene>
<accession>A0A7I7RQI6</accession>
<evidence type="ECO:0000313" key="2">
    <source>
        <dbReference type="EMBL" id="BBY46787.1"/>
    </source>
</evidence>
<organism evidence="2 3">
    <name type="scientific">Mycolicibacterium arabiense</name>
    <dbReference type="NCBI Taxonomy" id="1286181"/>
    <lineage>
        <taxon>Bacteria</taxon>
        <taxon>Bacillati</taxon>
        <taxon>Actinomycetota</taxon>
        <taxon>Actinomycetes</taxon>
        <taxon>Mycobacteriales</taxon>
        <taxon>Mycobacteriaceae</taxon>
        <taxon>Mycolicibacterium</taxon>
    </lineage>
</organism>
<dbReference type="SUPFAM" id="SSF54593">
    <property type="entry name" value="Glyoxalase/Bleomycin resistance protein/Dihydroxybiphenyl dioxygenase"/>
    <property type="match status" value="1"/>
</dbReference>
<dbReference type="InterPro" id="IPR037523">
    <property type="entry name" value="VOC_core"/>
</dbReference>
<keyword evidence="3" id="KW-1185">Reference proteome</keyword>
<geneLocation type="plasmid" evidence="2">
    <name>pJCM18538</name>
</geneLocation>
<protein>
    <submittedName>
        <fullName evidence="2">Glyoxalase</fullName>
    </submittedName>
</protein>
<proteinExistence type="predicted"/>
<dbReference type="PROSITE" id="PS51819">
    <property type="entry name" value="VOC"/>
    <property type="match status" value="1"/>
</dbReference>
<keyword evidence="2" id="KW-0614">Plasmid</keyword>
<dbReference type="AlphaFoldDB" id="A0A7I7RQI6"/>
<evidence type="ECO:0000313" key="3">
    <source>
        <dbReference type="Proteomes" id="UP000467428"/>
    </source>
</evidence>
<dbReference type="EMBL" id="AP022592">
    <property type="protein sequence ID" value="BBY46787.1"/>
    <property type="molecule type" value="Genomic_DNA"/>
</dbReference>
<dbReference type="InterPro" id="IPR029068">
    <property type="entry name" value="Glyas_Bleomycin-R_OHBP_Dase"/>
</dbReference>
<name>A0A7I7RQI6_9MYCO</name>
<sequence>MRALLEVVMLDVADPDASLRFYRDAVGFDLDVDYAPSPTFRVVQLTPPGSSTSVQFGVGLDVARGPLRGLCLVVTDLVATRRELLDRGVEVSDISHKDADGGWRGGYLPGIDASRTDYASFARFDDPDGNGWVLQERGHQTDVQTNNEKL</sequence>
<dbReference type="RefSeq" id="WP_163916396.1">
    <property type="nucleotide sequence ID" value="NZ_AP022592.1"/>
</dbReference>
<dbReference type="Proteomes" id="UP000467428">
    <property type="component" value="Plasmid pJCM18538"/>
</dbReference>
<dbReference type="KEGG" id="marz:MARA_02170"/>
<dbReference type="InterPro" id="IPR004360">
    <property type="entry name" value="Glyas_Fos-R_dOase_dom"/>
</dbReference>
<evidence type="ECO:0000259" key="1">
    <source>
        <dbReference type="PROSITE" id="PS51819"/>
    </source>
</evidence>
<dbReference type="Pfam" id="PF00903">
    <property type="entry name" value="Glyoxalase"/>
    <property type="match status" value="1"/>
</dbReference>